<dbReference type="SUPFAM" id="SSF82171">
    <property type="entry name" value="DPP6 N-terminal domain-like"/>
    <property type="match status" value="1"/>
</dbReference>
<keyword evidence="3" id="KW-1185">Reference proteome</keyword>
<dbReference type="RefSeq" id="WP_250064257.1">
    <property type="nucleotide sequence ID" value="NZ_JAIKTS010000003.1"/>
</dbReference>
<accession>A0ABT0SIR3</accession>
<dbReference type="Pfam" id="PF00326">
    <property type="entry name" value="Peptidase_S9"/>
    <property type="match status" value="1"/>
</dbReference>
<reference evidence="2 3" key="1">
    <citation type="submission" date="2021-08" db="EMBL/GenBank/DDBJ databases">
        <title>Novel members of of the genus Stenotrophomonas from differernt environment.</title>
        <authorList>
            <person name="Deng Y."/>
        </authorList>
    </citation>
    <scope>NUCLEOTIDE SEQUENCE [LARGE SCALE GENOMIC DNA]</scope>
    <source>
        <strain evidence="2 3">CPCC 101365</strain>
    </source>
</reference>
<protein>
    <submittedName>
        <fullName evidence="2">Atxe2 family lasso peptide isopeptidase</fullName>
    </submittedName>
</protein>
<dbReference type="InterPro" id="IPR001375">
    <property type="entry name" value="Peptidase_S9_cat"/>
</dbReference>
<organism evidence="2 3">
    <name type="scientific">Stenotrophomonas mori</name>
    <dbReference type="NCBI Taxonomy" id="2871096"/>
    <lineage>
        <taxon>Bacteria</taxon>
        <taxon>Pseudomonadati</taxon>
        <taxon>Pseudomonadota</taxon>
        <taxon>Gammaproteobacteria</taxon>
        <taxon>Lysobacterales</taxon>
        <taxon>Lysobacteraceae</taxon>
        <taxon>Stenotrophomonas</taxon>
    </lineage>
</organism>
<dbReference type="InterPro" id="IPR053536">
    <property type="entry name" value="Lasso_peptide_isopeptidase"/>
</dbReference>
<sequence>MMCTSSGRAWLLLLVVQGVLPWKGHAGVIASQRLVEVINLSAPTVSPDGRYVAFRAEQASIDRDRNESTWYVQAIEGTSPPRKLGDGGFPLRNSSGLIDHPQVVWSPDSAAIYYLASIDQQLDVWRAAIDGREAERVTRDPGDVRDFVVSRDGRRLKYSVGAARAEVEQAERDAYESGVRLDAQVPVVGALVHSSRTRGRASSPRYSNLGYDRRAYLWDAPDRWKEIDLQTGVAHEIAAPGVQGTAREWAIPEGTAAPLGVEREPDSGRVALLLPARDSHNTQLAGRGDLAVMPHERSGTVVRCPAKACLGSAIATMRWRPGTDDLLFTVIDQAHGRRQSVFRWNVRSNEVAPVVSSDGLLNGGRGNPVQASSGRQAPCGVTREVMVCVAAEANRPPRLERIGIESGLRHVLHAPNAALDSDLQKTVSARLLRWTSDEGRAFSGYLLEARNRVPVRSALFINYYSCDGFLQGGGMGDEWPAPSLATAGISALCINALPYNVDPLIRYHEGADAVGSVVRRLAAEGRIDPARVGMGGLSFGSEVALWTTMKSSLLATVSLASPFGSPLWYTLASLRGEAALSAMRGNWGLGAPDETPEQWRTLSPAYNLDRIRVPVLFQMAEEEYGYALDYVIPLVRTRRAEAYVFPDEAHNKFLPRHKAAVYQRNLDWFRFWLLDAEDRVPAKAAQYRRWRAMKDAAADRAADVGGDPPAEAG</sequence>
<dbReference type="SUPFAM" id="SSF53474">
    <property type="entry name" value="alpha/beta-Hydrolases"/>
    <property type="match status" value="1"/>
</dbReference>
<dbReference type="InterPro" id="IPR011659">
    <property type="entry name" value="WD40"/>
</dbReference>
<gene>
    <name evidence="2" type="ORF">K5L01_09980</name>
</gene>
<dbReference type="Gene3D" id="2.120.10.30">
    <property type="entry name" value="TolB, C-terminal domain"/>
    <property type="match status" value="1"/>
</dbReference>
<dbReference type="Proteomes" id="UP001431235">
    <property type="component" value="Unassembled WGS sequence"/>
</dbReference>
<dbReference type="EMBL" id="JAIKTS010000003">
    <property type="protein sequence ID" value="MCL7714973.1"/>
    <property type="molecule type" value="Genomic_DNA"/>
</dbReference>
<name>A0ABT0SIR3_9GAMM</name>
<evidence type="ECO:0000313" key="3">
    <source>
        <dbReference type="Proteomes" id="UP001431235"/>
    </source>
</evidence>
<evidence type="ECO:0000259" key="1">
    <source>
        <dbReference type="Pfam" id="PF00326"/>
    </source>
</evidence>
<proteinExistence type="predicted"/>
<dbReference type="NCBIfam" id="NF033523">
    <property type="entry name" value="lasso_peptidase"/>
    <property type="match status" value="1"/>
</dbReference>
<dbReference type="InterPro" id="IPR011042">
    <property type="entry name" value="6-blade_b-propeller_TolB-like"/>
</dbReference>
<dbReference type="Pfam" id="PF07676">
    <property type="entry name" value="PD40"/>
    <property type="match status" value="1"/>
</dbReference>
<evidence type="ECO:0000313" key="2">
    <source>
        <dbReference type="EMBL" id="MCL7714973.1"/>
    </source>
</evidence>
<dbReference type="Gene3D" id="3.40.50.1820">
    <property type="entry name" value="alpha/beta hydrolase"/>
    <property type="match status" value="1"/>
</dbReference>
<feature type="domain" description="Peptidase S9 prolyl oligopeptidase catalytic" evidence="1">
    <location>
        <begin position="516"/>
        <end position="672"/>
    </location>
</feature>
<dbReference type="InterPro" id="IPR029058">
    <property type="entry name" value="AB_hydrolase_fold"/>
</dbReference>
<comment type="caution">
    <text evidence="2">The sequence shown here is derived from an EMBL/GenBank/DDBJ whole genome shotgun (WGS) entry which is preliminary data.</text>
</comment>